<sequence>MERRRESLTGLRILVAEDETFVLMDIEDMLRDLQCEIVGTVATVEAAVEAIRENPVDGALLDLNLHGQTILPAAEELVRRAVPFLLVTGYASRNGDVPVLRDAPRLKKPFSLGGLRAAMHEVFIQRSA</sequence>
<evidence type="ECO:0000256" key="1">
    <source>
        <dbReference type="PROSITE-ProRule" id="PRU00169"/>
    </source>
</evidence>
<evidence type="ECO:0000259" key="2">
    <source>
        <dbReference type="PROSITE" id="PS50110"/>
    </source>
</evidence>
<evidence type="ECO:0000313" key="4">
    <source>
        <dbReference type="Proteomes" id="UP001320831"/>
    </source>
</evidence>
<evidence type="ECO:0000313" key="3">
    <source>
        <dbReference type="EMBL" id="MCT7378293.1"/>
    </source>
</evidence>
<dbReference type="RefSeq" id="WP_260907171.1">
    <property type="nucleotide sequence ID" value="NZ_JAOCZP010000012.1"/>
</dbReference>
<dbReference type="InterPro" id="IPR001789">
    <property type="entry name" value="Sig_transdc_resp-reg_receiver"/>
</dbReference>
<name>A0ABT2LUT6_9HYPH</name>
<dbReference type="Pfam" id="PF00072">
    <property type="entry name" value="Response_reg"/>
    <property type="match status" value="1"/>
</dbReference>
<reference evidence="3 4" key="1">
    <citation type="submission" date="2022-09" db="EMBL/GenBank/DDBJ databases">
        <title>Chelativorans salina sp. nov., a novel slightly halophilic bacterium isolated from a saline lake sediment enrichment.</title>
        <authorList>
            <person name="Gao L."/>
            <person name="Fang B.-Z."/>
            <person name="Li W.-J."/>
        </authorList>
    </citation>
    <scope>NUCLEOTIDE SEQUENCE [LARGE SCALE GENOMIC DNA]</scope>
    <source>
        <strain evidence="3 4">EGI FJ00035</strain>
    </source>
</reference>
<dbReference type="EMBL" id="JAOCZP010000012">
    <property type="protein sequence ID" value="MCT7378293.1"/>
    <property type="molecule type" value="Genomic_DNA"/>
</dbReference>
<feature type="modified residue" description="4-aspartylphosphate" evidence="1">
    <location>
        <position position="62"/>
    </location>
</feature>
<organism evidence="3 4">
    <name type="scientific">Chelativorans salis</name>
    <dbReference type="NCBI Taxonomy" id="2978478"/>
    <lineage>
        <taxon>Bacteria</taxon>
        <taxon>Pseudomonadati</taxon>
        <taxon>Pseudomonadota</taxon>
        <taxon>Alphaproteobacteria</taxon>
        <taxon>Hyphomicrobiales</taxon>
        <taxon>Phyllobacteriaceae</taxon>
        <taxon>Chelativorans</taxon>
    </lineage>
</organism>
<keyword evidence="4" id="KW-1185">Reference proteome</keyword>
<dbReference type="SMART" id="SM00448">
    <property type="entry name" value="REC"/>
    <property type="match status" value="1"/>
</dbReference>
<gene>
    <name evidence="3" type="ORF">N5A92_25090</name>
</gene>
<comment type="caution">
    <text evidence="3">The sequence shown here is derived from an EMBL/GenBank/DDBJ whole genome shotgun (WGS) entry which is preliminary data.</text>
</comment>
<accession>A0ABT2LUT6</accession>
<proteinExistence type="predicted"/>
<feature type="domain" description="Response regulatory" evidence="2">
    <location>
        <begin position="12"/>
        <end position="123"/>
    </location>
</feature>
<dbReference type="Proteomes" id="UP001320831">
    <property type="component" value="Unassembled WGS sequence"/>
</dbReference>
<dbReference type="PROSITE" id="PS50110">
    <property type="entry name" value="RESPONSE_REGULATORY"/>
    <property type="match status" value="1"/>
</dbReference>
<protein>
    <submittedName>
        <fullName evidence="3">Response regulator</fullName>
    </submittedName>
</protein>
<dbReference type="InterPro" id="IPR011006">
    <property type="entry name" value="CheY-like_superfamily"/>
</dbReference>
<dbReference type="Gene3D" id="3.40.50.2300">
    <property type="match status" value="1"/>
</dbReference>
<keyword evidence="1" id="KW-0597">Phosphoprotein</keyword>
<dbReference type="SUPFAM" id="SSF52172">
    <property type="entry name" value="CheY-like"/>
    <property type="match status" value="1"/>
</dbReference>